<evidence type="ECO:0000313" key="3">
    <source>
        <dbReference type="Proteomes" id="UP000189703"/>
    </source>
</evidence>
<gene>
    <name evidence="4 5" type="primary">LOC104593328</name>
</gene>
<organism evidence="3 5">
    <name type="scientific">Nelumbo nucifera</name>
    <name type="common">Sacred lotus</name>
    <dbReference type="NCBI Taxonomy" id="4432"/>
    <lineage>
        <taxon>Eukaryota</taxon>
        <taxon>Viridiplantae</taxon>
        <taxon>Streptophyta</taxon>
        <taxon>Embryophyta</taxon>
        <taxon>Tracheophyta</taxon>
        <taxon>Spermatophyta</taxon>
        <taxon>Magnoliopsida</taxon>
        <taxon>Proteales</taxon>
        <taxon>Nelumbonaceae</taxon>
        <taxon>Nelumbo</taxon>
    </lineage>
</organism>
<evidence type="ECO:0000256" key="1">
    <source>
        <dbReference type="SAM" id="MobiDB-lite"/>
    </source>
</evidence>
<feature type="compositionally biased region" description="Polar residues" evidence="1">
    <location>
        <begin position="177"/>
        <end position="194"/>
    </location>
</feature>
<sequence>MKLSPIYRMESQPIQVNDDSRQNEITTWTDAEEKCFIDLMVQQVKANNRPTSSFDTNGWNFIMENFNKINKKAYNKEQFENKYHQLKKMHNNYYSLTNHTGVTVDPQTKRITANECVWDHLYLKYSWVEQMRKKGCPHLEELDFIFSETSAAGEMAFGNKELEHVSEAQDLWDSWTPDDTQSESTAQSNHDTPLSSDCQIIKKTEHSSNIIFYALQTWTELNKSKLKLYNLKIEEIMEARQQMQSKKRDTSVTRCMEVVNEIYVRNGIGIEQVMATFKPFRDEYLREIFLAMSPDLQVDWLKHL</sequence>
<accession>A0A1U7ZT67</accession>
<reference evidence="4 5" key="1">
    <citation type="submission" date="2025-04" db="UniProtKB">
        <authorList>
            <consortium name="RefSeq"/>
        </authorList>
    </citation>
    <scope>IDENTIFICATION</scope>
</reference>
<protein>
    <submittedName>
        <fullName evidence="4 5">L10-interacting MYB domain-containing protein-like isoform X1</fullName>
    </submittedName>
</protein>
<dbReference type="RefSeq" id="XP_010251425.1">
    <property type="nucleotide sequence ID" value="XM_010253123.2"/>
</dbReference>
<dbReference type="InterPro" id="IPR045026">
    <property type="entry name" value="LIMYB"/>
</dbReference>
<evidence type="ECO:0000259" key="2">
    <source>
        <dbReference type="Pfam" id="PF12776"/>
    </source>
</evidence>
<name>A0A1U7ZT67_NELNU</name>
<dbReference type="Proteomes" id="UP000189703">
    <property type="component" value="Unplaced"/>
</dbReference>
<dbReference type="OrthoDB" id="4955136at2759"/>
<dbReference type="PANTHER" id="PTHR47584">
    <property type="match status" value="1"/>
</dbReference>
<evidence type="ECO:0000313" key="5">
    <source>
        <dbReference type="RefSeq" id="XP_010251513.1"/>
    </source>
</evidence>
<dbReference type="RefSeq" id="XP_010251513.1">
    <property type="nucleotide sequence ID" value="XM_010253211.2"/>
</dbReference>
<feature type="region of interest" description="Disordered" evidence="1">
    <location>
        <begin position="173"/>
        <end position="194"/>
    </location>
</feature>
<evidence type="ECO:0000313" key="4">
    <source>
        <dbReference type="RefSeq" id="XP_010251425.1"/>
    </source>
</evidence>
<dbReference type="AlphaFoldDB" id="A0A1U7ZT67"/>
<dbReference type="GeneID" id="104593328"/>
<dbReference type="PANTHER" id="PTHR47584:SF14">
    <property type="entry name" value="L10-INTERACTING MYB DOMAIN-CONTAINING PROTEIN-LIKE"/>
    <property type="match status" value="1"/>
</dbReference>
<proteinExistence type="predicted"/>
<dbReference type="KEGG" id="nnu:104593328"/>
<keyword evidence="3" id="KW-1185">Reference proteome</keyword>
<dbReference type="Pfam" id="PF12776">
    <property type="entry name" value="Myb_DNA-bind_3"/>
    <property type="match status" value="1"/>
</dbReference>
<dbReference type="InterPro" id="IPR024752">
    <property type="entry name" value="Myb/SANT-like_dom"/>
</dbReference>
<feature type="domain" description="Myb/SANT-like" evidence="2">
    <location>
        <begin position="27"/>
        <end position="120"/>
    </location>
</feature>